<accession>A0A9W6RZV5</accession>
<evidence type="ECO:0000256" key="1">
    <source>
        <dbReference type="SAM" id="MobiDB-lite"/>
    </source>
</evidence>
<comment type="caution">
    <text evidence="2">The sequence shown here is derived from an EMBL/GenBank/DDBJ whole genome shotgun (WGS) entry which is preliminary data.</text>
</comment>
<dbReference type="Pfam" id="PF15575">
    <property type="entry name" value="Imm49"/>
    <property type="match status" value="1"/>
</dbReference>
<dbReference type="InterPro" id="IPR029074">
    <property type="entry name" value="Imm49"/>
</dbReference>
<dbReference type="Proteomes" id="UP001165074">
    <property type="component" value="Unassembled WGS sequence"/>
</dbReference>
<dbReference type="AlphaFoldDB" id="A0A9W6RZV5"/>
<gene>
    <name evidence="2" type="ORF">Airi02_010470</name>
</gene>
<keyword evidence="3" id="KW-1185">Reference proteome</keyword>
<reference evidence="2" key="1">
    <citation type="submission" date="2023-03" db="EMBL/GenBank/DDBJ databases">
        <title>Actinoallomurus iriomotensis NBRC 103684.</title>
        <authorList>
            <person name="Ichikawa N."/>
            <person name="Sato H."/>
            <person name="Tonouchi N."/>
        </authorList>
    </citation>
    <scope>NUCLEOTIDE SEQUENCE</scope>
    <source>
        <strain evidence="2">NBRC 103684</strain>
    </source>
</reference>
<evidence type="ECO:0000313" key="3">
    <source>
        <dbReference type="Proteomes" id="UP001165074"/>
    </source>
</evidence>
<proteinExistence type="predicted"/>
<feature type="region of interest" description="Disordered" evidence="1">
    <location>
        <begin position="401"/>
        <end position="451"/>
    </location>
</feature>
<feature type="compositionally biased region" description="Low complexity" evidence="1">
    <location>
        <begin position="405"/>
        <end position="451"/>
    </location>
</feature>
<evidence type="ECO:0000313" key="2">
    <source>
        <dbReference type="EMBL" id="GLY83117.1"/>
    </source>
</evidence>
<protein>
    <submittedName>
        <fullName evidence="2">Uncharacterized protein</fullName>
    </submittedName>
</protein>
<sequence length="451" mass="48652">MDDAKVSTTRQDFTDRIGSQVRSMSKAGRMTTWDWWLLSEEFLDHLGALSVETPGLDIPEAKAVLRDAAEAAAGAVAYTAYYPHSSFHVFLDYVNFGMSHDAGPEGGEESIPASQWIDAFCLAVLSGEVERHGEAFHFARETPSEGSAGRPAVELINGFMAYVLGDTGDDDQNYPPCTEEKLAALDAALARIQRSAEGIPGSPDGTALHALRALTTGDRDAFGADLATLLHSHSARPGAEPRSLLPLVPLALAALAYRREGWQPPIDTGYLPRALVTGFETAGPRVQAYGRDRRSDAVAELAAGTVVVERPERPRYLNPKSEALFERYTQQAFTSTSGEPLDAGRLSDAMDYQARLFKARASQSADATDSQVENLRLASQVGAALFRTFATVRRPRPWALRRRCSSPSWSRATRRASTSPSSTPSKPIATTTGSPTAPTNPTPRSTSTSLP</sequence>
<organism evidence="2 3">
    <name type="scientific">Actinoallomurus iriomotensis</name>
    <dbReference type="NCBI Taxonomy" id="478107"/>
    <lineage>
        <taxon>Bacteria</taxon>
        <taxon>Bacillati</taxon>
        <taxon>Actinomycetota</taxon>
        <taxon>Actinomycetes</taxon>
        <taxon>Streptosporangiales</taxon>
        <taxon>Thermomonosporaceae</taxon>
        <taxon>Actinoallomurus</taxon>
    </lineage>
</organism>
<name>A0A9W6RZV5_9ACTN</name>
<dbReference type="EMBL" id="BSTK01000002">
    <property type="protein sequence ID" value="GLY83117.1"/>
    <property type="molecule type" value="Genomic_DNA"/>
</dbReference>